<accession>A0A2R3Z926</accession>
<dbReference type="AlphaFoldDB" id="A0A2R3Z926"/>
<keyword evidence="2" id="KW-1185">Reference proteome</keyword>
<dbReference type="OrthoDB" id="1275311at2"/>
<protein>
    <submittedName>
        <fullName evidence="1">Uncharacterized protein</fullName>
    </submittedName>
</protein>
<evidence type="ECO:0000313" key="2">
    <source>
        <dbReference type="Proteomes" id="UP000241507"/>
    </source>
</evidence>
<sequence length="252" mass="29372">MSSKGWIKVHRQTINHWIWEDPVKAQMWITMLLEVNYTHGKMVLGNSLLRVERGSSTNSIRTWARLFNCGPKATVSFFDLLESDEMITRKTIGKGKHSTTLINITNYEEYQTDRESLNDTLTTTIKNPKGKHERHTIEEIKNTKELKKERRDVDFCAPSVNEVLHEMENLGLESIEAEKESQAYFNHYESNGWKVGKNKMVSWKPSVSSWIKRISDFKNSSSKNYHHGNDEQRINRQTANTINQNLQGWDLD</sequence>
<dbReference type="EMBL" id="CP028136">
    <property type="protein sequence ID" value="AVR46771.1"/>
    <property type="molecule type" value="Genomic_DNA"/>
</dbReference>
<reference evidence="2" key="1">
    <citation type="submission" date="2018-03" db="EMBL/GenBank/DDBJ databases">
        <title>Gramella fulva sp. nov., isolated from a dry surface of tidal flat.</title>
        <authorList>
            <person name="Hwang S.H."/>
            <person name="Hwang W.M."/>
            <person name="Kang K."/>
            <person name="Ahn T.-Y."/>
        </authorList>
    </citation>
    <scope>NUCLEOTIDE SEQUENCE [LARGE SCALE GENOMIC DNA]</scope>
    <source>
        <strain evidence="2">SH35</strain>
    </source>
</reference>
<organism evidence="1 2">
    <name type="scientific">Christiangramia fulva</name>
    <dbReference type="NCBI Taxonomy" id="2126553"/>
    <lineage>
        <taxon>Bacteria</taxon>
        <taxon>Pseudomonadati</taxon>
        <taxon>Bacteroidota</taxon>
        <taxon>Flavobacteriia</taxon>
        <taxon>Flavobacteriales</taxon>
        <taxon>Flavobacteriaceae</taxon>
        <taxon>Christiangramia</taxon>
    </lineage>
</organism>
<dbReference type="KEGG" id="grs:C7S20_16715"/>
<proteinExistence type="predicted"/>
<gene>
    <name evidence="1" type="ORF">C7S20_16715</name>
</gene>
<dbReference type="RefSeq" id="WP_107013542.1">
    <property type="nucleotide sequence ID" value="NZ_CP028136.1"/>
</dbReference>
<name>A0A2R3Z926_9FLAO</name>
<evidence type="ECO:0000313" key="1">
    <source>
        <dbReference type="EMBL" id="AVR46771.1"/>
    </source>
</evidence>
<dbReference type="Proteomes" id="UP000241507">
    <property type="component" value="Chromosome"/>
</dbReference>